<name>D3R106_MAGIU</name>
<accession>D3R106</accession>
<evidence type="ECO:0000313" key="2">
    <source>
        <dbReference type="Proteomes" id="UP000008234"/>
    </source>
</evidence>
<keyword evidence="2" id="KW-1185">Reference proteome</keyword>
<protein>
    <submittedName>
        <fullName evidence="1">Uncharacterized protein</fullName>
    </submittedName>
</protein>
<evidence type="ECO:0000313" key="1">
    <source>
        <dbReference type="EMBL" id="ADC90417.1"/>
    </source>
</evidence>
<sequence>MKSAKVFFVNKAKAYKLTKYLFLKFQPKTVPNRKRKRNSKILLIHSTLHKVTKSF</sequence>
<reference evidence="2" key="1">
    <citation type="submission" date="2009-12" db="EMBL/GenBank/DDBJ databases">
        <title>Sequence of Clostridiales genomosp. BVAB3 str. UPII9-5.</title>
        <authorList>
            <person name="Madupu R."/>
            <person name="Durkin A.S."/>
            <person name="Torralba M."/>
            <person name="Methe B."/>
            <person name="Sutton G.G."/>
            <person name="Strausberg R.L."/>
            <person name="Nelson K.E."/>
        </authorList>
    </citation>
    <scope>NUCLEOTIDE SEQUENCE [LARGE SCALE GENOMIC DNA]</scope>
    <source>
        <strain evidence="2">UPII9-5</strain>
    </source>
</reference>
<dbReference type="EMBL" id="CP001850">
    <property type="protein sequence ID" value="ADC90417.1"/>
    <property type="molecule type" value="Genomic_DNA"/>
</dbReference>
<dbReference type="HOGENOM" id="CLU_3026922_0_0_9"/>
<gene>
    <name evidence="1" type="ordered locus">HMPREF0868_0539</name>
</gene>
<dbReference type="AlphaFoldDB" id="D3R106"/>
<dbReference type="Proteomes" id="UP000008234">
    <property type="component" value="Chromosome"/>
</dbReference>
<dbReference type="STRING" id="699246.HMPREF0868_0539"/>
<organism evidence="1 2">
    <name type="scientific">Mageeibacillus indolicus (strain UPII9-5)</name>
    <name type="common">Clostridiales genomosp. BVAB3 (strain UPII9-5)</name>
    <dbReference type="NCBI Taxonomy" id="699246"/>
    <lineage>
        <taxon>Bacteria</taxon>
        <taxon>Bacillati</taxon>
        <taxon>Bacillota</taxon>
        <taxon>Clostridia</taxon>
        <taxon>Eubacteriales</taxon>
        <taxon>Oscillospiraceae</taxon>
        <taxon>Mageeibacillus</taxon>
    </lineage>
</organism>
<proteinExistence type="predicted"/>
<dbReference type="KEGG" id="clo:HMPREF0868_0539"/>